<reference evidence="4 5" key="1">
    <citation type="submission" date="2015-02" db="EMBL/GenBank/DDBJ databases">
        <authorList>
            <person name="Chooi Y.-H."/>
        </authorList>
    </citation>
    <scope>NUCLEOTIDE SEQUENCE [LARGE SCALE GENOMIC DNA]</scope>
    <source>
        <strain evidence="4">E3</strain>
    </source>
</reference>
<protein>
    <recommendedName>
        <fullName evidence="6">Pentacotripeptide-repeat region of PRORP domain-containing protein</fullName>
    </recommendedName>
</protein>
<name>A0A0G4ILV7_PLABS</name>
<gene>
    <name evidence="4" type="ORF">PBRA_004767</name>
</gene>
<keyword evidence="1" id="KW-0677">Repeat</keyword>
<feature type="region of interest" description="Disordered" evidence="3">
    <location>
        <begin position="299"/>
        <end position="331"/>
    </location>
</feature>
<dbReference type="InterPro" id="IPR011990">
    <property type="entry name" value="TPR-like_helical_dom_sf"/>
</dbReference>
<dbReference type="EMBL" id="CDSF01000046">
    <property type="protein sequence ID" value="CEO96077.1"/>
    <property type="molecule type" value="Genomic_DNA"/>
</dbReference>
<dbReference type="Gene3D" id="1.25.40.10">
    <property type="entry name" value="Tetratricopeptide repeat domain"/>
    <property type="match status" value="1"/>
</dbReference>
<dbReference type="Proteomes" id="UP000039324">
    <property type="component" value="Unassembled WGS sequence"/>
</dbReference>
<dbReference type="PANTHER" id="PTHR47939">
    <property type="entry name" value="MEMBRANE-ASSOCIATED SALT-INDUCIBLE PROTEIN-LIKE"/>
    <property type="match status" value="1"/>
</dbReference>
<proteinExistence type="predicted"/>
<dbReference type="AlphaFoldDB" id="A0A0G4ILV7"/>
<keyword evidence="2" id="KW-0175">Coiled coil</keyword>
<evidence type="ECO:0000256" key="3">
    <source>
        <dbReference type="SAM" id="MobiDB-lite"/>
    </source>
</evidence>
<organism evidence="4 5">
    <name type="scientific">Plasmodiophora brassicae</name>
    <name type="common">Clubroot disease agent</name>
    <dbReference type="NCBI Taxonomy" id="37360"/>
    <lineage>
        <taxon>Eukaryota</taxon>
        <taxon>Sar</taxon>
        <taxon>Rhizaria</taxon>
        <taxon>Endomyxa</taxon>
        <taxon>Phytomyxea</taxon>
        <taxon>Plasmodiophorida</taxon>
        <taxon>Plasmodiophoridae</taxon>
        <taxon>Plasmodiophora</taxon>
    </lineage>
</organism>
<evidence type="ECO:0000256" key="1">
    <source>
        <dbReference type="ARBA" id="ARBA00022737"/>
    </source>
</evidence>
<sequence length="331" mass="37773">MQRVAIQSFFRRQWVRTIIADENRMLRRRDQELNKLHNMVFGRKRKDQKEKALEMLMNETEIEKSHKSLHRLVNRLGDDVDTRTLSYGARRLLIRMQEACDRADELENEAKCTDDVKLRADLMKKRIRDCGKALGEVLVDAAKLGSVEAVRKIFNAYDARFKPTAFHYNALLGMCLKSRSALLAEMRQKNVAPDIRTYTLVFASCTSKTEFQILMEEVSAAGFPVDLKACYAILNAMIRSNCDAFEILRTFDDLRDKWKIQPDKKMLQQLIKVHKACGNSETAQELIVELKKRHPIFPSRAAASSAREDATATQDTEGSGAVGSHESESEG</sequence>
<keyword evidence="5" id="KW-1185">Reference proteome</keyword>
<evidence type="ECO:0000313" key="4">
    <source>
        <dbReference type="EMBL" id="CEO96077.1"/>
    </source>
</evidence>
<evidence type="ECO:0000313" key="5">
    <source>
        <dbReference type="Proteomes" id="UP000039324"/>
    </source>
</evidence>
<feature type="coiled-coil region" evidence="2">
    <location>
        <begin position="89"/>
        <end position="116"/>
    </location>
</feature>
<evidence type="ECO:0008006" key="6">
    <source>
        <dbReference type="Google" id="ProtNLM"/>
    </source>
</evidence>
<evidence type="ECO:0000256" key="2">
    <source>
        <dbReference type="SAM" id="Coils"/>
    </source>
</evidence>
<accession>A0A0G4ILV7</accession>
<dbReference type="PANTHER" id="PTHR47939:SF13">
    <property type="entry name" value="OS03G0201400 PROTEIN"/>
    <property type="match status" value="1"/>
</dbReference>
<dbReference type="STRING" id="37360.A0A0G4ILV7"/>
<dbReference type="InterPro" id="IPR050667">
    <property type="entry name" value="PPR-containing_protein"/>
</dbReference>